<dbReference type="InterPro" id="IPR001584">
    <property type="entry name" value="Integrase_cat-core"/>
</dbReference>
<dbReference type="EMBL" id="KN554846">
    <property type="protein sequence ID" value="KHJ89020.1"/>
    <property type="molecule type" value="Genomic_DNA"/>
</dbReference>
<sequence>EIGMNLREYVSNDDSVNNSIPEIDRAPNGAIKFLGVRYHTKADTFSINLTFRKKSNLTKRDIVSQLNSIYDPIGMAGPITIKLKHLMREILECTTGWKDPVPSLLATKWKETCEKFENTLLSIPRLGHTTIPDGKDVTSVWLFADASEKALATCAYFRHEKTLQVTPLISGKTRLTPKRTKQTIPRLETLAILMAIRLARTIIDATSEALKEVNLLTDSEIVLSWIRSNRDLPPFVERQKNRILKIRDHLVSAGIAVNFFHVPTEYNIADAGTRGLSEKPVESIPWLQGPQWLSKEKTPSILTRMNETRNEDNTESTDAKICATNVADTQKKIVKNDKASNLLLLFRFSRLEVLLRVVARVGKIIKKWVERTNQQKELSSRIKLQKISRFALQTEITADDIAMSEIILFREAHRFVSLKDLQKRFPHKKLFRDKEGIIRNESRLQNALLPYDTKNPIFVDKDSDLARLILRNIHTKNAHCGKEHTLCLVRQRFWIPRPAATFSRYLKNCVICKKSHGLPYGAPDMPPLPKDRVVVTKPFENVGCDFMGPFQSQDNSKLYICLYTCLTTRAVHLEVVENMSAGAFLNSFTRFISRRGVPRLIRTDCGTNFKLGQQIIQQMFDQDVTTGSSLMSYSSNHGINWIFNPPGAPWMGGAWERLVGTVKRAFTKSVGRKKLSFPDLCTVVARIEAIVNTRPLTAVSSTVDEIPIRPVDFLQKSLQYSLPSADTGDFDDPSYDPTLIQNVFQVKQAIETAEKISEKFWQRWHIEYLTSLREMQTKDRKQHRHAKLRDPRIGEIVLVEQENLPRGSWSYGKIIELVKSNDGFVRSVKLLMPNKHIWHRAISAIYPLEISSTAEELKNSEQTAVENQSPESSNAASPRKAKLKAIEAIRDISKSTHNSTMLQLASPHFLLMSTIIALITLMSPRVSAATRPSLNCSHDSLTVFPPNTKFELCINSICKLVPQRTENLMLSLPLTSKNAQANTSKNINIFVFALVKENVDRRADMLS</sequence>
<organism evidence="3 4">
    <name type="scientific">Oesophagostomum dentatum</name>
    <name type="common">Nodular worm</name>
    <dbReference type="NCBI Taxonomy" id="61180"/>
    <lineage>
        <taxon>Eukaryota</taxon>
        <taxon>Metazoa</taxon>
        <taxon>Ecdysozoa</taxon>
        <taxon>Nematoda</taxon>
        <taxon>Chromadorea</taxon>
        <taxon>Rhabditida</taxon>
        <taxon>Rhabditina</taxon>
        <taxon>Rhabditomorpha</taxon>
        <taxon>Strongyloidea</taxon>
        <taxon>Strongylidae</taxon>
        <taxon>Oesophagostomum</taxon>
    </lineage>
</organism>
<dbReference type="Gene3D" id="1.10.340.70">
    <property type="match status" value="1"/>
</dbReference>
<dbReference type="InterPro" id="IPR041588">
    <property type="entry name" value="Integrase_H2C2"/>
</dbReference>
<dbReference type="Pfam" id="PF17921">
    <property type="entry name" value="Integrase_H2C2"/>
    <property type="match status" value="1"/>
</dbReference>
<evidence type="ECO:0000256" key="1">
    <source>
        <dbReference type="SAM" id="MobiDB-lite"/>
    </source>
</evidence>
<dbReference type="SUPFAM" id="SSF53098">
    <property type="entry name" value="Ribonuclease H-like"/>
    <property type="match status" value="1"/>
</dbReference>
<reference evidence="3 4" key="1">
    <citation type="submission" date="2014-03" db="EMBL/GenBank/DDBJ databases">
        <title>Draft genome of the hookworm Oesophagostomum dentatum.</title>
        <authorList>
            <person name="Mitreva M."/>
        </authorList>
    </citation>
    <scope>NUCLEOTIDE SEQUENCE [LARGE SCALE GENOMIC DNA]</scope>
    <source>
        <strain evidence="3 4">OD-Hann</strain>
    </source>
</reference>
<evidence type="ECO:0000313" key="4">
    <source>
        <dbReference type="Proteomes" id="UP000053660"/>
    </source>
</evidence>
<accession>A0A0B1T0R9</accession>
<dbReference type="InterPro" id="IPR036397">
    <property type="entry name" value="RNaseH_sf"/>
</dbReference>
<dbReference type="PROSITE" id="PS50994">
    <property type="entry name" value="INTEGRASE"/>
    <property type="match status" value="1"/>
</dbReference>
<dbReference type="GO" id="GO:0015074">
    <property type="term" value="P:DNA integration"/>
    <property type="evidence" value="ECO:0007669"/>
    <property type="project" value="InterPro"/>
</dbReference>
<dbReference type="AlphaFoldDB" id="A0A0B1T0R9"/>
<feature type="compositionally biased region" description="Polar residues" evidence="1">
    <location>
        <begin position="859"/>
        <end position="876"/>
    </location>
</feature>
<dbReference type="PANTHER" id="PTHR47331">
    <property type="entry name" value="PHD-TYPE DOMAIN-CONTAINING PROTEIN"/>
    <property type="match status" value="1"/>
</dbReference>
<dbReference type="InterPro" id="IPR040676">
    <property type="entry name" value="DUF5641"/>
</dbReference>
<dbReference type="Pfam" id="PF18701">
    <property type="entry name" value="DUF5641"/>
    <property type="match status" value="1"/>
</dbReference>
<dbReference type="InterPro" id="IPR012337">
    <property type="entry name" value="RNaseH-like_sf"/>
</dbReference>
<evidence type="ECO:0000259" key="2">
    <source>
        <dbReference type="PROSITE" id="PS50994"/>
    </source>
</evidence>
<feature type="domain" description="Integrase catalytic" evidence="2">
    <location>
        <begin position="534"/>
        <end position="715"/>
    </location>
</feature>
<evidence type="ECO:0000313" key="3">
    <source>
        <dbReference type="EMBL" id="KHJ89020.1"/>
    </source>
</evidence>
<dbReference type="PANTHER" id="PTHR47331:SF4">
    <property type="entry name" value="PEPTIDASE S1 DOMAIN-CONTAINING PROTEIN"/>
    <property type="match status" value="1"/>
</dbReference>
<proteinExistence type="predicted"/>
<feature type="region of interest" description="Disordered" evidence="1">
    <location>
        <begin position="859"/>
        <end position="880"/>
    </location>
</feature>
<dbReference type="Proteomes" id="UP000053660">
    <property type="component" value="Unassembled WGS sequence"/>
</dbReference>
<dbReference type="Gene3D" id="3.30.420.10">
    <property type="entry name" value="Ribonuclease H-like superfamily/Ribonuclease H"/>
    <property type="match status" value="2"/>
</dbReference>
<keyword evidence="4" id="KW-1185">Reference proteome</keyword>
<dbReference type="OrthoDB" id="8019190at2759"/>
<gene>
    <name evidence="3" type="ORF">OESDEN_11169</name>
</gene>
<name>A0A0B1T0R9_OESDE</name>
<feature type="non-terminal residue" evidence="3">
    <location>
        <position position="1"/>
    </location>
</feature>
<dbReference type="Pfam" id="PF05380">
    <property type="entry name" value="Peptidase_A17"/>
    <property type="match status" value="1"/>
</dbReference>
<dbReference type="InterPro" id="IPR008042">
    <property type="entry name" value="Retrotrans_Pao"/>
</dbReference>
<dbReference type="GO" id="GO:0003676">
    <property type="term" value="F:nucleic acid binding"/>
    <property type="evidence" value="ECO:0007669"/>
    <property type="project" value="InterPro"/>
</dbReference>
<protein>
    <submittedName>
        <fullName evidence="3">Integrase core domain protein</fullName>
    </submittedName>
</protein>